<dbReference type="InterPro" id="IPR011991">
    <property type="entry name" value="ArsR-like_HTH"/>
</dbReference>
<sequence>MRPLIHPSIEDITVEGILHALSDPVRAAIYAELAGSDYGHTCSNFLQISDRAIPKSTLSQHFRVLREAGLIRSERQGVEMNNTSRCAEIEQRFPSLIAAVMNAHRVQFADRARAAKRKQSARKTTAG</sequence>
<dbReference type="Gene3D" id="1.10.10.10">
    <property type="entry name" value="Winged helix-like DNA-binding domain superfamily/Winged helix DNA-binding domain"/>
    <property type="match status" value="1"/>
</dbReference>
<proteinExistence type="predicted"/>
<dbReference type="InterPro" id="IPR001845">
    <property type="entry name" value="HTH_ArsR_DNA-bd_dom"/>
</dbReference>
<dbReference type="SMART" id="SM00418">
    <property type="entry name" value="HTH_ARSR"/>
    <property type="match status" value="1"/>
</dbReference>
<gene>
    <name evidence="2" type="ORF">DVJ77_19300</name>
</gene>
<comment type="caution">
    <text evidence="2">The sequence shown here is derived from an EMBL/GenBank/DDBJ whole genome shotgun (WGS) entry which is preliminary data.</text>
</comment>
<dbReference type="GO" id="GO:0003700">
    <property type="term" value="F:DNA-binding transcription factor activity"/>
    <property type="evidence" value="ECO:0007669"/>
    <property type="project" value="InterPro"/>
</dbReference>
<feature type="domain" description="HTH arsR-type" evidence="1">
    <location>
        <begin position="16"/>
        <end position="98"/>
    </location>
</feature>
<dbReference type="AlphaFoldDB" id="A0A369UKA1"/>
<dbReference type="OrthoDB" id="8565358at2"/>
<name>A0A369UKA1_9GAMM</name>
<dbReference type="Proteomes" id="UP000253782">
    <property type="component" value="Unassembled WGS sequence"/>
</dbReference>
<evidence type="ECO:0000313" key="3">
    <source>
        <dbReference type="Proteomes" id="UP000253782"/>
    </source>
</evidence>
<accession>A0A369UKA1</accession>
<dbReference type="EMBL" id="QQAH01000022">
    <property type="protein sequence ID" value="RDD80020.1"/>
    <property type="molecule type" value="Genomic_DNA"/>
</dbReference>
<dbReference type="RefSeq" id="WP_114847168.1">
    <property type="nucleotide sequence ID" value="NZ_JBHSPE010000025.1"/>
</dbReference>
<protein>
    <submittedName>
        <fullName evidence="2">ArsR family transcriptional regulator</fullName>
    </submittedName>
</protein>
<dbReference type="InterPro" id="IPR036388">
    <property type="entry name" value="WH-like_DNA-bd_sf"/>
</dbReference>
<keyword evidence="3" id="KW-1185">Reference proteome</keyword>
<evidence type="ECO:0000259" key="1">
    <source>
        <dbReference type="SMART" id="SM00418"/>
    </source>
</evidence>
<evidence type="ECO:0000313" key="2">
    <source>
        <dbReference type="EMBL" id="RDD80020.1"/>
    </source>
</evidence>
<organism evidence="2 3">
    <name type="scientific">Dyella tabacisoli</name>
    <dbReference type="NCBI Taxonomy" id="2282381"/>
    <lineage>
        <taxon>Bacteria</taxon>
        <taxon>Pseudomonadati</taxon>
        <taxon>Pseudomonadota</taxon>
        <taxon>Gammaproteobacteria</taxon>
        <taxon>Lysobacterales</taxon>
        <taxon>Rhodanobacteraceae</taxon>
        <taxon>Dyella</taxon>
    </lineage>
</organism>
<dbReference type="Pfam" id="PF12840">
    <property type="entry name" value="HTH_20"/>
    <property type="match status" value="1"/>
</dbReference>
<dbReference type="InterPro" id="IPR036390">
    <property type="entry name" value="WH_DNA-bd_sf"/>
</dbReference>
<dbReference type="PRINTS" id="PR00778">
    <property type="entry name" value="HTHARSR"/>
</dbReference>
<reference evidence="2 3" key="1">
    <citation type="submission" date="2018-07" db="EMBL/GenBank/DDBJ databases">
        <title>Dyella tabacisoli L4-6T, whole genome shotgun sequence.</title>
        <authorList>
            <person name="Zhou X.-K."/>
            <person name="Li W.-J."/>
            <person name="Duan Y.-Q."/>
        </authorList>
    </citation>
    <scope>NUCLEOTIDE SEQUENCE [LARGE SCALE GENOMIC DNA]</scope>
    <source>
        <strain evidence="2 3">L4-6</strain>
    </source>
</reference>
<dbReference type="SUPFAM" id="SSF46785">
    <property type="entry name" value="Winged helix' DNA-binding domain"/>
    <property type="match status" value="1"/>
</dbReference>
<dbReference type="CDD" id="cd00090">
    <property type="entry name" value="HTH_ARSR"/>
    <property type="match status" value="1"/>
</dbReference>